<feature type="signal peptide" evidence="1">
    <location>
        <begin position="1"/>
        <end position="22"/>
    </location>
</feature>
<evidence type="ECO:0000313" key="5">
    <source>
        <dbReference type="Proteomes" id="UP000051562"/>
    </source>
</evidence>
<dbReference type="OrthoDB" id="5372616at2"/>
<dbReference type="Pfam" id="PF09084">
    <property type="entry name" value="NMT1"/>
    <property type="match status" value="1"/>
</dbReference>
<dbReference type="Proteomes" id="UP000051562">
    <property type="component" value="Unassembled WGS sequence"/>
</dbReference>
<keyword evidence="5" id="KW-1185">Reference proteome</keyword>
<evidence type="ECO:0000313" key="6">
    <source>
        <dbReference type="Proteomes" id="UP000190130"/>
    </source>
</evidence>
<name>A0A0Q3I7X1_9HYPH</name>
<dbReference type="Proteomes" id="UP000190130">
    <property type="component" value="Unassembled WGS sequence"/>
</dbReference>
<dbReference type="GO" id="GO:0009228">
    <property type="term" value="P:thiamine biosynthetic process"/>
    <property type="evidence" value="ECO:0007669"/>
    <property type="project" value="InterPro"/>
</dbReference>
<dbReference type="EMBL" id="FUYX01000007">
    <property type="protein sequence ID" value="SKB89830.1"/>
    <property type="molecule type" value="Genomic_DNA"/>
</dbReference>
<dbReference type="RefSeq" id="WP_055727624.1">
    <property type="nucleotide sequence ID" value="NZ_FUYX01000007.1"/>
</dbReference>
<dbReference type="SUPFAM" id="SSF53850">
    <property type="entry name" value="Periplasmic binding protein-like II"/>
    <property type="match status" value="1"/>
</dbReference>
<dbReference type="InterPro" id="IPR027939">
    <property type="entry name" value="NMT1/THI5"/>
</dbReference>
<accession>A0A0Q3I7X1</accession>
<protein>
    <submittedName>
        <fullName evidence="4">NitT/TauT family transport system substrate-binding protein</fullName>
    </submittedName>
    <submittedName>
        <fullName evidence="3">Nitrate ABC transporter substrate-binding protein</fullName>
    </submittedName>
</protein>
<feature type="domain" description="SsuA/THI5-like" evidence="2">
    <location>
        <begin position="50"/>
        <end position="252"/>
    </location>
</feature>
<dbReference type="Gene3D" id="3.40.190.10">
    <property type="entry name" value="Periplasmic binding protein-like II"/>
    <property type="match status" value="2"/>
</dbReference>
<gene>
    <name evidence="3" type="ORF">ARD30_10985</name>
    <name evidence="4" type="ORF">SAMN05660750_02871</name>
</gene>
<dbReference type="EMBL" id="LMAR01000028">
    <property type="protein sequence ID" value="KQK31128.1"/>
    <property type="molecule type" value="Genomic_DNA"/>
</dbReference>
<dbReference type="InterPro" id="IPR015168">
    <property type="entry name" value="SsuA/THI5"/>
</dbReference>
<dbReference type="PANTHER" id="PTHR31528:SF3">
    <property type="entry name" value="THIAMINE BIOSYNTHESIS PROTEIN HI_0357-RELATED"/>
    <property type="match status" value="1"/>
</dbReference>
<dbReference type="PANTHER" id="PTHR31528">
    <property type="entry name" value="4-AMINO-5-HYDROXYMETHYL-2-METHYLPYRIMIDINE PHOSPHATE SYNTHASE THI11-RELATED"/>
    <property type="match status" value="1"/>
</dbReference>
<dbReference type="STRING" id="53254.SAMN05660750_02871"/>
<feature type="chain" id="PRO_5014520358" evidence="1">
    <location>
        <begin position="23"/>
        <end position="343"/>
    </location>
</feature>
<proteinExistence type="predicted"/>
<keyword evidence="1" id="KW-0732">Signal</keyword>
<dbReference type="AlphaFoldDB" id="A0A0Q3I7X1"/>
<organism evidence="3 5">
    <name type="scientific">Bosea thiooxidans</name>
    <dbReference type="NCBI Taxonomy" id="53254"/>
    <lineage>
        <taxon>Bacteria</taxon>
        <taxon>Pseudomonadati</taxon>
        <taxon>Pseudomonadota</taxon>
        <taxon>Alphaproteobacteria</taxon>
        <taxon>Hyphomicrobiales</taxon>
        <taxon>Boseaceae</taxon>
        <taxon>Bosea</taxon>
    </lineage>
</organism>
<evidence type="ECO:0000256" key="1">
    <source>
        <dbReference type="SAM" id="SignalP"/>
    </source>
</evidence>
<sequence>MATMKYRVNRRAALGLIGGSAASLLVPVPGARVSAQTLDKVSYQTNWRAQTEHGGFYLAATNGIYKKYGIEVDIRPGGPQQNPTQLLLGGRVDMIMGNSLEALSFAHENLPFMCIASIFQKDPQVLISHPGQGNDTLADLKGKPILIAAQARVGFWPFLKLKFGFQDEQIRPYTFNMAPFLADKKLTQQGFLSSEPFVIRKAGVDPVVHLLADAGFENYNTTITISKKMAQEKKELVQRFVDATLEGWAEYMKGGPNIAAANARILKDNPDMDQEKIDYALKVMNERGIVLSGDALQLGIGAMTDARWASFAKTMTDAGVVPAGVDVKKAYSLEFVNKGIGKA</sequence>
<reference evidence="4 6" key="2">
    <citation type="submission" date="2017-02" db="EMBL/GenBank/DDBJ databases">
        <authorList>
            <person name="Peterson S.W."/>
        </authorList>
    </citation>
    <scope>NUCLEOTIDE SEQUENCE [LARGE SCALE GENOMIC DNA]</scope>
    <source>
        <strain evidence="4 6">DSM 9653</strain>
    </source>
</reference>
<evidence type="ECO:0000313" key="4">
    <source>
        <dbReference type="EMBL" id="SKB89830.1"/>
    </source>
</evidence>
<reference evidence="3 5" key="1">
    <citation type="submission" date="2015-10" db="EMBL/GenBank/DDBJ databases">
        <title>Draft genome of Bosea thiooxidans.</title>
        <authorList>
            <person name="Wang X."/>
        </authorList>
    </citation>
    <scope>NUCLEOTIDE SEQUENCE [LARGE SCALE GENOMIC DNA]</scope>
    <source>
        <strain evidence="3 5">CGMCC 9174</strain>
    </source>
</reference>
<evidence type="ECO:0000313" key="3">
    <source>
        <dbReference type="EMBL" id="KQK31128.1"/>
    </source>
</evidence>
<evidence type="ECO:0000259" key="2">
    <source>
        <dbReference type="Pfam" id="PF09084"/>
    </source>
</evidence>